<dbReference type="EMBL" id="CP034852">
    <property type="protein sequence ID" value="QCI26626.1"/>
    <property type="molecule type" value="Genomic_DNA"/>
</dbReference>
<evidence type="ECO:0000256" key="1">
    <source>
        <dbReference type="ARBA" id="ARBA00008760"/>
    </source>
</evidence>
<dbReference type="OrthoDB" id="9805609at2"/>
<dbReference type="NCBIfam" id="TIGR00009">
    <property type="entry name" value="L28"/>
    <property type="match status" value="1"/>
</dbReference>
<gene>
    <name evidence="5" type="primary">rpmB</name>
    <name evidence="6" type="ORF">D9V80_00380</name>
</gene>
<keyword evidence="3 5" id="KW-0687">Ribonucleoprotein</keyword>
<protein>
    <recommendedName>
        <fullName evidence="4 5">Large ribosomal subunit protein bL28</fullName>
    </recommendedName>
</protein>
<dbReference type="Proteomes" id="UP000298782">
    <property type="component" value="Chromosome"/>
</dbReference>
<dbReference type="PANTHER" id="PTHR13528:SF2">
    <property type="entry name" value="LARGE RIBOSOMAL SUBUNIT PROTEIN BL28M"/>
    <property type="match status" value="1"/>
</dbReference>
<keyword evidence="2 5" id="KW-0689">Ribosomal protein</keyword>
<dbReference type="FunFam" id="2.30.170.40:FF:000001">
    <property type="entry name" value="50S ribosomal protein L28"/>
    <property type="match status" value="1"/>
</dbReference>
<comment type="similarity">
    <text evidence="1 5">Belongs to the bacterial ribosomal protein bL28 family.</text>
</comment>
<evidence type="ECO:0000256" key="5">
    <source>
        <dbReference type="HAMAP-Rule" id="MF_00373"/>
    </source>
</evidence>
<dbReference type="AlphaFoldDB" id="A0A4D6Y9F3"/>
<evidence type="ECO:0000256" key="3">
    <source>
        <dbReference type="ARBA" id="ARBA00023274"/>
    </source>
</evidence>
<organism evidence="6 7">
    <name type="scientific">Buchnera aphidicola</name>
    <name type="common">Thelaxes californica</name>
    <dbReference type="NCBI Taxonomy" id="1315998"/>
    <lineage>
        <taxon>Bacteria</taxon>
        <taxon>Pseudomonadati</taxon>
        <taxon>Pseudomonadota</taxon>
        <taxon>Gammaproteobacteria</taxon>
        <taxon>Enterobacterales</taxon>
        <taxon>Erwiniaceae</taxon>
        <taxon>Buchnera</taxon>
    </lineage>
</organism>
<proteinExistence type="inferred from homology"/>
<dbReference type="InterPro" id="IPR026569">
    <property type="entry name" value="Ribosomal_bL28"/>
</dbReference>
<dbReference type="GO" id="GO:0022625">
    <property type="term" value="C:cytosolic large ribosomal subunit"/>
    <property type="evidence" value="ECO:0007669"/>
    <property type="project" value="TreeGrafter"/>
</dbReference>
<evidence type="ECO:0000256" key="4">
    <source>
        <dbReference type="ARBA" id="ARBA00035174"/>
    </source>
</evidence>
<dbReference type="HAMAP" id="MF_00373">
    <property type="entry name" value="Ribosomal_bL28"/>
    <property type="match status" value="1"/>
</dbReference>
<dbReference type="InterPro" id="IPR001383">
    <property type="entry name" value="Ribosomal_bL28_bact-type"/>
</dbReference>
<sequence>MSHICQITKRKAMFGNNRSHAMNATKKKFLLNIHTHRFWVAEQKKFIKLKVSTKGMRYIDKKGINVVLNEMKLLSKKK</sequence>
<dbReference type="RefSeq" id="WP_158353127.1">
    <property type="nucleotide sequence ID" value="NZ_CP034852.1"/>
</dbReference>
<evidence type="ECO:0000256" key="2">
    <source>
        <dbReference type="ARBA" id="ARBA00022980"/>
    </source>
</evidence>
<reference evidence="6 7" key="1">
    <citation type="submission" date="2018-12" db="EMBL/GenBank/DDBJ databases">
        <authorList>
            <person name="Chong R.A."/>
        </authorList>
    </citation>
    <scope>NUCLEOTIDE SEQUENCE [LARGE SCALE GENOMIC DNA]</scope>
    <source>
        <strain evidence="6 7">Tca</strain>
    </source>
</reference>
<dbReference type="InterPro" id="IPR037147">
    <property type="entry name" value="Ribosomal_bL28_sf"/>
</dbReference>
<dbReference type="SUPFAM" id="SSF143800">
    <property type="entry name" value="L28p-like"/>
    <property type="match status" value="1"/>
</dbReference>
<reference evidence="6 7" key="2">
    <citation type="submission" date="2019-05" db="EMBL/GenBank/DDBJ databases">
        <title>Genome evolution of the obligate endosymbiont Buchnera aphidicola.</title>
        <authorList>
            <person name="Moran N.A."/>
        </authorList>
    </citation>
    <scope>NUCLEOTIDE SEQUENCE [LARGE SCALE GENOMIC DNA]</scope>
    <source>
        <strain evidence="6 7">Tca</strain>
    </source>
</reference>
<dbReference type="Gene3D" id="2.30.170.40">
    <property type="entry name" value="Ribosomal protein L28/L24"/>
    <property type="match status" value="1"/>
</dbReference>
<name>A0A4D6Y9F3_9GAMM</name>
<dbReference type="InterPro" id="IPR034704">
    <property type="entry name" value="Ribosomal_bL28/bL31-like_sf"/>
</dbReference>
<accession>A0A4D6Y9F3</accession>
<dbReference type="PANTHER" id="PTHR13528">
    <property type="entry name" value="39S RIBOSOMAL PROTEIN L28, MITOCHONDRIAL"/>
    <property type="match status" value="1"/>
</dbReference>
<evidence type="ECO:0000313" key="7">
    <source>
        <dbReference type="Proteomes" id="UP000298782"/>
    </source>
</evidence>
<evidence type="ECO:0000313" key="6">
    <source>
        <dbReference type="EMBL" id="QCI26626.1"/>
    </source>
</evidence>
<dbReference type="GO" id="GO:0003735">
    <property type="term" value="F:structural constituent of ribosome"/>
    <property type="evidence" value="ECO:0007669"/>
    <property type="project" value="InterPro"/>
</dbReference>
<dbReference type="Pfam" id="PF00830">
    <property type="entry name" value="Ribosomal_L28"/>
    <property type="match status" value="1"/>
</dbReference>
<dbReference type="GO" id="GO:0006412">
    <property type="term" value="P:translation"/>
    <property type="evidence" value="ECO:0007669"/>
    <property type="project" value="UniProtKB-UniRule"/>
</dbReference>
<keyword evidence="7" id="KW-1185">Reference proteome</keyword>